<keyword evidence="1" id="KW-0732">Signal</keyword>
<feature type="coiled-coil region" evidence="2">
    <location>
        <begin position="641"/>
        <end position="696"/>
    </location>
</feature>
<dbReference type="Pfam" id="PF04650">
    <property type="entry name" value="YSIRK_signal"/>
    <property type="match status" value="1"/>
</dbReference>
<feature type="domain" description="YSIRK Gram-positive signal peptide" evidence="4">
    <location>
        <begin position="10"/>
        <end position="35"/>
    </location>
</feature>
<feature type="coiled-coil region" evidence="2">
    <location>
        <begin position="1229"/>
        <end position="1287"/>
    </location>
</feature>
<feature type="domain" description="Minor extracellular protease Epr GA-like" evidence="5">
    <location>
        <begin position="1130"/>
        <end position="1222"/>
    </location>
</feature>
<keyword evidence="2" id="KW-0175">Coiled coil</keyword>
<dbReference type="Pfam" id="PF22775">
    <property type="entry name" value="GA_3"/>
    <property type="match status" value="10"/>
</dbReference>
<dbReference type="EMBL" id="QXUL01000070">
    <property type="protein sequence ID" value="RIN08485.1"/>
    <property type="molecule type" value="Genomic_DNA"/>
</dbReference>
<feature type="compositionally biased region" description="Basic and acidic residues" evidence="3">
    <location>
        <begin position="199"/>
        <end position="232"/>
    </location>
</feature>
<dbReference type="Proteomes" id="UP000285567">
    <property type="component" value="Unassembled WGS sequence"/>
</dbReference>
<feature type="compositionally biased region" description="Polar residues" evidence="3">
    <location>
        <begin position="173"/>
        <end position="184"/>
    </location>
</feature>
<feature type="domain" description="Minor extracellular protease Epr GA-like" evidence="5">
    <location>
        <begin position="1424"/>
        <end position="1516"/>
    </location>
</feature>
<feature type="domain" description="Minor extracellular protease Epr GA-like" evidence="5">
    <location>
        <begin position="836"/>
        <end position="928"/>
    </location>
</feature>
<feature type="compositionally biased region" description="Basic and acidic residues" evidence="3">
    <location>
        <begin position="126"/>
        <end position="145"/>
    </location>
</feature>
<feature type="compositionally biased region" description="Polar residues" evidence="3">
    <location>
        <begin position="1502"/>
        <end position="1523"/>
    </location>
</feature>
<evidence type="ECO:0000313" key="6">
    <source>
        <dbReference type="EMBL" id="RIN08485.1"/>
    </source>
</evidence>
<feature type="compositionally biased region" description="Basic and acidic residues" evidence="3">
    <location>
        <begin position="84"/>
        <end position="118"/>
    </location>
</feature>
<feature type="coiled-coil region" evidence="2">
    <location>
        <begin position="1033"/>
        <end position="1060"/>
    </location>
</feature>
<evidence type="ECO:0000259" key="5">
    <source>
        <dbReference type="Pfam" id="PF22775"/>
    </source>
</evidence>
<evidence type="ECO:0000259" key="4">
    <source>
        <dbReference type="Pfam" id="PF04650"/>
    </source>
</evidence>
<reference evidence="6 7" key="1">
    <citation type="journal article" date="2016" name="Front. Microbiol.">
        <title>Comprehensive Phylogenetic Analysis of Bovine Non-aureus Staphylococci Species Based on Whole-Genome Sequencing.</title>
        <authorList>
            <person name="Naushad S."/>
            <person name="Barkema H.W."/>
            <person name="Luby C."/>
            <person name="Condas L.A."/>
            <person name="Nobrega D.B."/>
            <person name="Carson D.A."/>
            <person name="De Buck J."/>
        </authorList>
    </citation>
    <scope>NUCLEOTIDE SEQUENCE [LARGE SCALE GENOMIC DNA]</scope>
    <source>
        <strain evidence="6 7">SNUC 102</strain>
    </source>
</reference>
<accession>A0A418IL54</accession>
<feature type="domain" description="Minor extracellular protease Epr GA-like" evidence="5">
    <location>
        <begin position="1228"/>
        <end position="1320"/>
    </location>
</feature>
<feature type="domain" description="Minor extracellular protease Epr GA-like" evidence="5">
    <location>
        <begin position="1032"/>
        <end position="1124"/>
    </location>
</feature>
<evidence type="ECO:0000256" key="2">
    <source>
        <dbReference type="SAM" id="Coils"/>
    </source>
</evidence>
<name>A0A418IL54_STAXY</name>
<gene>
    <name evidence="6" type="ORF">BU097_11745</name>
</gene>
<feature type="domain" description="Minor extracellular protease Epr GA-like" evidence="5">
    <location>
        <begin position="640"/>
        <end position="732"/>
    </location>
</feature>
<feature type="non-terminal residue" evidence="6">
    <location>
        <position position="1523"/>
    </location>
</feature>
<feature type="coiled-coil region" evidence="2">
    <location>
        <begin position="543"/>
        <end position="598"/>
    </location>
</feature>
<feature type="compositionally biased region" description="Basic and acidic residues" evidence="3">
    <location>
        <begin position="158"/>
        <end position="172"/>
    </location>
</feature>
<feature type="domain" description="Minor extracellular protease Epr GA-like" evidence="5">
    <location>
        <begin position="934"/>
        <end position="1026"/>
    </location>
</feature>
<feature type="coiled-coil region" evidence="2">
    <location>
        <begin position="1327"/>
        <end position="1385"/>
    </location>
</feature>
<evidence type="ECO:0000256" key="1">
    <source>
        <dbReference type="ARBA" id="ARBA00022729"/>
    </source>
</evidence>
<feature type="coiled-coil region" evidence="2">
    <location>
        <begin position="1425"/>
        <end position="1452"/>
    </location>
</feature>
<evidence type="ECO:0000256" key="3">
    <source>
        <dbReference type="SAM" id="MobiDB-lite"/>
    </source>
</evidence>
<dbReference type="NCBIfam" id="TIGR01168">
    <property type="entry name" value="YSIRK_signal"/>
    <property type="match status" value="1"/>
</dbReference>
<dbReference type="InterPro" id="IPR005877">
    <property type="entry name" value="YSIRK_signal_dom"/>
</dbReference>
<feature type="domain" description="Minor extracellular protease Epr GA-like" evidence="5">
    <location>
        <begin position="738"/>
        <end position="830"/>
    </location>
</feature>
<feature type="compositionally biased region" description="Polar residues" evidence="3">
    <location>
        <begin position="74"/>
        <end position="83"/>
    </location>
</feature>
<feature type="region of interest" description="Disordered" evidence="3">
    <location>
        <begin position="1501"/>
        <end position="1523"/>
    </location>
</feature>
<dbReference type="RefSeq" id="WP_119604155.1">
    <property type="nucleotide sequence ID" value="NZ_QXUL01000070.1"/>
</dbReference>
<protein>
    <submittedName>
        <fullName evidence="6">YSIRK-type signal peptide-containing protein</fullName>
    </submittedName>
</protein>
<organism evidence="6 7">
    <name type="scientific">Staphylococcus xylosus</name>
    <dbReference type="NCBI Taxonomy" id="1288"/>
    <lineage>
        <taxon>Bacteria</taxon>
        <taxon>Bacillati</taxon>
        <taxon>Bacillota</taxon>
        <taxon>Bacilli</taxon>
        <taxon>Bacillales</taxon>
        <taxon>Staphylococcaceae</taxon>
        <taxon>Staphylococcus</taxon>
    </lineage>
</organism>
<feature type="coiled-coil region" evidence="2">
    <location>
        <begin position="739"/>
        <end position="797"/>
    </location>
</feature>
<feature type="domain" description="Minor extracellular protease Epr GA-like" evidence="5">
    <location>
        <begin position="540"/>
        <end position="634"/>
    </location>
</feature>
<dbReference type="InterPro" id="IPR054725">
    <property type="entry name" value="Epr_GA-like"/>
</dbReference>
<proteinExistence type="predicted"/>
<evidence type="ECO:0000313" key="7">
    <source>
        <dbReference type="Proteomes" id="UP000285567"/>
    </source>
</evidence>
<feature type="domain" description="Minor extracellular protease Epr GA-like" evidence="5">
    <location>
        <begin position="1326"/>
        <end position="1418"/>
    </location>
</feature>
<feature type="coiled-coil region" evidence="2">
    <location>
        <begin position="1131"/>
        <end position="1189"/>
    </location>
</feature>
<keyword evidence="7" id="KW-1185">Reference proteome</keyword>
<feature type="region of interest" description="Disordered" evidence="3">
    <location>
        <begin position="74"/>
        <end position="234"/>
    </location>
</feature>
<comment type="caution">
    <text evidence="6">The sequence shown here is derived from an EMBL/GenBank/DDBJ whole genome shotgun (WGS) entry which is preliminary data.</text>
</comment>
<dbReference type="OrthoDB" id="2414032at2"/>
<sequence>MRLLKEYIAKRNNKYSIRKFTVGTASVLVGSILFMNQTSDAKADVIEKEMNSTTHEGEVTNKHNLELNQTSVEKPSNFNNKVDNVNKEELLSKDEEENKKLVKPKSEELTNDVSESKNNRSYNNDGNKREATDTLSKDNTPKEEINENIPHNDQTTIQEKEITIYDESKKDSPTQNNASNSSLKSKIHPTIKNETINESEQKYTEPESNNDKEKIKGDALKDNTISSKKESDNESTDLIDIINEIKEDESSKPKVRMRRSLNRFGYTSSILSRFFGNRIMYDLIVQGDNLTKAFREVERNRSELTEEERKLFLRNIIRQSALKNNRSAYDRVFDGDYSLARNIRVTAHQASLMNELLYKMKDLTLNRDNNDYGAVYTFGGQSDVTKNKFGIVKDDVFYDDGEILIATMVLEKEKGRGTYRFENYAIRPNESLSKKIKKVVAVYNGRQRMILKKDKLGYYSYTRPNSGSNGNPNTGGGSGGRVEFIISFDANYYIDVKKDKLFGYILSDTLDPFVLRGVNITNQAVDIDEVATSINNALNKAKKQKAMEAIQIAEQAKHFAEQQLSKILQDGVVNPSEKKKVDEASNDLEQAKQSALNKLNSILDGTDGKDELQRRFNQIGSVTSPEVNDQDSNGVLDTEQLTEAQQAIEAAEQAKQAVDNKLSEITSDGLINPKEKAKLDKLIEALETAKTNATEKLNSVPNGTEGKDALQSRLDQIGSVTSPEVNDQDSNGVLDTEQLTEAQQAIEAAEQAKQAADNKLSEVTSDGLINPTEKAELDKLIEALETAKTNATEKLNNVPNGTEGKDALQSRLDQIGTVTSPEVNDQDSNGVLDTEQLTEAQQAIEAAEQAKQVADNKLFEITSDGLVNPTEKAELDKLVEALETAKTITNEKLNNVPNGTTGKDALQNRLDQIGSVTSPEVNDQDGNGVLDTEQLTEAQQAIEAAEQAKVSADNKLSEVTSDGLITPTEKAELDKLVEGLEAAKVTAAEKLNNVPNGTAGKDALQSRLEQIGSVMSPEVNDQDSNGVLDTEQLSEAQQAIEAVEQAKVAANNKLSEITSDGLINPKEKAELDKLVEGLEAAKVTATEKLNNVPDGTAGKDELQSRLDQIGSVTSPEVNDQDSNGVLDTEQLNEAQQAIEASEQAKVSANNKLSEITSDGLITPTEKAELDKLIETLEMAKTNATEKLNNVPNGTAGKDALQSRLDQIGSVTSPEVNDQDGNGVLDTEQLTEAQQAIEVAEQAKQAVDNKLSEITADGLVNPTEKAELDKLIETLETAKTNATEKLNNVPNGTAGKDALQSRLNQIGSVTSPEVNDQDSNGVLDTEQLNEAQQAIEAVEQAKQAVDNKLSEITSDGLINPTEKEGLDKLVEALETAKTNATEKLNNVPNGTAGKDALQSRLDQIASVTSPEVNDQDSNGVLDTEQLSEAQQAIEAAEQAKQAVDNKLSEITSDGLINPKEKAELDKLVEGLEVAKVTAAEKLNNVPNGTEGKDELQSRLDQIGSVTSPEVNDQDSNGVLDTEQL</sequence>
<feature type="coiled-coil region" evidence="2">
    <location>
        <begin position="935"/>
        <end position="962"/>
    </location>
</feature>